<evidence type="ECO:0000256" key="1">
    <source>
        <dbReference type="SAM" id="Phobius"/>
    </source>
</evidence>
<protein>
    <submittedName>
        <fullName evidence="2">Uncharacterized protein</fullName>
    </submittedName>
</protein>
<feature type="transmembrane region" description="Helical" evidence="1">
    <location>
        <begin position="39"/>
        <end position="62"/>
    </location>
</feature>
<sequence length="68" mass="7530">MNILKIRFKPFASILAGICLIGFSIGFILGFYIHDQLQAYFYMYASAPCLGLGSGLVIYGTLYGRNIN</sequence>
<accession>A0A383EU20</accession>
<keyword evidence="1" id="KW-0472">Membrane</keyword>
<reference evidence="2" key="1">
    <citation type="submission" date="2018-05" db="EMBL/GenBank/DDBJ databases">
        <authorList>
            <person name="Lanie J.A."/>
            <person name="Ng W.-L."/>
            <person name="Kazmierczak K.M."/>
            <person name="Andrzejewski T.M."/>
            <person name="Davidsen T.M."/>
            <person name="Wayne K.J."/>
            <person name="Tettelin H."/>
            <person name="Glass J.I."/>
            <person name="Rusch D."/>
            <person name="Podicherti R."/>
            <person name="Tsui H.-C.T."/>
            <person name="Winkler M.E."/>
        </authorList>
    </citation>
    <scope>NUCLEOTIDE SEQUENCE</scope>
</reference>
<keyword evidence="1" id="KW-1133">Transmembrane helix</keyword>
<organism evidence="2">
    <name type="scientific">marine metagenome</name>
    <dbReference type="NCBI Taxonomy" id="408172"/>
    <lineage>
        <taxon>unclassified sequences</taxon>
        <taxon>metagenomes</taxon>
        <taxon>ecological metagenomes</taxon>
    </lineage>
</organism>
<dbReference type="AlphaFoldDB" id="A0A383EU20"/>
<keyword evidence="1" id="KW-0812">Transmembrane</keyword>
<evidence type="ECO:0000313" key="2">
    <source>
        <dbReference type="EMBL" id="SVE60412.1"/>
    </source>
</evidence>
<proteinExistence type="predicted"/>
<dbReference type="EMBL" id="UINC01228899">
    <property type="protein sequence ID" value="SVE60412.1"/>
    <property type="molecule type" value="Genomic_DNA"/>
</dbReference>
<name>A0A383EU20_9ZZZZ</name>
<feature type="transmembrane region" description="Helical" evidence="1">
    <location>
        <begin position="12"/>
        <end position="33"/>
    </location>
</feature>
<gene>
    <name evidence="2" type="ORF">METZ01_LOCUS513266</name>
</gene>